<keyword evidence="3" id="KW-1185">Reference proteome</keyword>
<sequence length="178" mass="19574">MATSKHPLFPDRPSEPTADQISTALSACLATQERGQAQGKRPFGAVLLGPDHTTVLLTHFSISHVEHAEASIARLSALHFCQDYLWQCTLVSTWEPCAMCAGTMYWANIGRLVYAASEETLAKLTGKGNEENMTLALPCRELFARGQKDIKVVGPVEGWEEKVATQSDKYWGPLRGKK</sequence>
<dbReference type="Pfam" id="PF00383">
    <property type="entry name" value="dCMP_cyt_deam_1"/>
    <property type="match status" value="1"/>
</dbReference>
<evidence type="ECO:0000313" key="2">
    <source>
        <dbReference type="EMBL" id="KAF2814721.1"/>
    </source>
</evidence>
<dbReference type="GeneID" id="54453965"/>
<dbReference type="AlphaFoldDB" id="A0A6A6Z0V1"/>
<dbReference type="Proteomes" id="UP000504636">
    <property type="component" value="Unplaced"/>
</dbReference>
<dbReference type="OrthoDB" id="408702at2759"/>
<evidence type="ECO:0000313" key="3">
    <source>
        <dbReference type="Proteomes" id="UP000504636"/>
    </source>
</evidence>
<dbReference type="GO" id="GO:0006152">
    <property type="term" value="P:purine nucleoside catabolic process"/>
    <property type="evidence" value="ECO:0007669"/>
    <property type="project" value="TreeGrafter"/>
</dbReference>
<evidence type="ECO:0000313" key="4">
    <source>
        <dbReference type="RefSeq" id="XP_033581685.1"/>
    </source>
</evidence>
<evidence type="ECO:0000259" key="1">
    <source>
        <dbReference type="PROSITE" id="PS51747"/>
    </source>
</evidence>
<accession>A0A6A6Z0V1</accession>
<proteinExistence type="predicted"/>
<organism evidence="2">
    <name type="scientific">Mytilinidion resinicola</name>
    <dbReference type="NCBI Taxonomy" id="574789"/>
    <lineage>
        <taxon>Eukaryota</taxon>
        <taxon>Fungi</taxon>
        <taxon>Dikarya</taxon>
        <taxon>Ascomycota</taxon>
        <taxon>Pezizomycotina</taxon>
        <taxon>Dothideomycetes</taxon>
        <taxon>Pleosporomycetidae</taxon>
        <taxon>Mytilinidiales</taxon>
        <taxon>Mytilinidiaceae</taxon>
        <taxon>Mytilinidion</taxon>
    </lineage>
</organism>
<dbReference type="CDD" id="cd01285">
    <property type="entry name" value="nucleoside_deaminase"/>
    <property type="match status" value="1"/>
</dbReference>
<feature type="domain" description="CMP/dCMP-type deaminase" evidence="1">
    <location>
        <begin position="19"/>
        <end position="132"/>
    </location>
</feature>
<dbReference type="PANTHER" id="PTHR11079:SF161">
    <property type="entry name" value="CMP_DCMP-TYPE DEAMINASE DOMAIN-CONTAINING PROTEIN"/>
    <property type="match status" value="1"/>
</dbReference>
<dbReference type="PROSITE" id="PS51747">
    <property type="entry name" value="CYT_DCMP_DEAMINASES_2"/>
    <property type="match status" value="1"/>
</dbReference>
<dbReference type="PANTHER" id="PTHR11079">
    <property type="entry name" value="CYTOSINE DEAMINASE FAMILY MEMBER"/>
    <property type="match status" value="1"/>
</dbReference>
<reference evidence="4" key="2">
    <citation type="submission" date="2020-04" db="EMBL/GenBank/DDBJ databases">
        <authorList>
            <consortium name="NCBI Genome Project"/>
        </authorList>
    </citation>
    <scope>NUCLEOTIDE SEQUENCE</scope>
    <source>
        <strain evidence="4">CBS 304.34</strain>
    </source>
</reference>
<dbReference type="Gene3D" id="3.40.140.10">
    <property type="entry name" value="Cytidine Deaminase, domain 2"/>
    <property type="match status" value="1"/>
</dbReference>
<dbReference type="SUPFAM" id="SSF53927">
    <property type="entry name" value="Cytidine deaminase-like"/>
    <property type="match status" value="1"/>
</dbReference>
<dbReference type="EMBL" id="MU003694">
    <property type="protein sequence ID" value="KAF2814721.1"/>
    <property type="molecule type" value="Genomic_DNA"/>
</dbReference>
<dbReference type="InterPro" id="IPR002125">
    <property type="entry name" value="CMP_dCMP_dom"/>
</dbReference>
<reference evidence="2 4" key="1">
    <citation type="journal article" date="2020" name="Stud. Mycol.">
        <title>101 Dothideomycetes genomes: a test case for predicting lifestyles and emergence of pathogens.</title>
        <authorList>
            <person name="Haridas S."/>
            <person name="Albert R."/>
            <person name="Binder M."/>
            <person name="Bloem J."/>
            <person name="Labutti K."/>
            <person name="Salamov A."/>
            <person name="Andreopoulos B."/>
            <person name="Baker S."/>
            <person name="Barry K."/>
            <person name="Bills G."/>
            <person name="Bluhm B."/>
            <person name="Cannon C."/>
            <person name="Castanera R."/>
            <person name="Culley D."/>
            <person name="Daum C."/>
            <person name="Ezra D."/>
            <person name="Gonzalez J."/>
            <person name="Henrissat B."/>
            <person name="Kuo A."/>
            <person name="Liang C."/>
            <person name="Lipzen A."/>
            <person name="Lutzoni F."/>
            <person name="Magnuson J."/>
            <person name="Mondo S."/>
            <person name="Nolan M."/>
            <person name="Ohm R."/>
            <person name="Pangilinan J."/>
            <person name="Park H.-J."/>
            <person name="Ramirez L."/>
            <person name="Alfaro M."/>
            <person name="Sun H."/>
            <person name="Tritt A."/>
            <person name="Yoshinaga Y."/>
            <person name="Zwiers L.-H."/>
            <person name="Turgeon B."/>
            <person name="Goodwin S."/>
            <person name="Spatafora J."/>
            <person name="Crous P."/>
            <person name="Grigoriev I."/>
        </authorList>
    </citation>
    <scope>NUCLEOTIDE SEQUENCE</scope>
    <source>
        <strain evidence="2 4">CBS 304.34</strain>
    </source>
</reference>
<reference evidence="4" key="3">
    <citation type="submission" date="2025-04" db="UniProtKB">
        <authorList>
            <consortium name="RefSeq"/>
        </authorList>
    </citation>
    <scope>IDENTIFICATION</scope>
    <source>
        <strain evidence="4">CBS 304.34</strain>
    </source>
</reference>
<name>A0A6A6Z0V1_9PEZI</name>
<dbReference type="GO" id="GO:0047974">
    <property type="term" value="F:guanosine deaminase activity"/>
    <property type="evidence" value="ECO:0007669"/>
    <property type="project" value="TreeGrafter"/>
</dbReference>
<protein>
    <submittedName>
        <fullName evidence="2 4">Cmp/dcmp deaminase, zinc-binding protein</fullName>
    </submittedName>
</protein>
<dbReference type="InterPro" id="IPR016193">
    <property type="entry name" value="Cytidine_deaminase-like"/>
</dbReference>
<gene>
    <name evidence="2 4" type="ORF">BDZ99DRAFT_183611</name>
</gene>
<dbReference type="RefSeq" id="XP_033581685.1">
    <property type="nucleotide sequence ID" value="XM_033713072.1"/>
</dbReference>